<dbReference type="EMBL" id="FNIC01000003">
    <property type="protein sequence ID" value="SDN53543.1"/>
    <property type="molecule type" value="Genomic_DNA"/>
</dbReference>
<evidence type="ECO:0000256" key="2">
    <source>
        <dbReference type="SAM" id="SignalP"/>
    </source>
</evidence>
<dbReference type="InterPro" id="IPR011047">
    <property type="entry name" value="Quinoprotein_ADH-like_sf"/>
</dbReference>
<evidence type="ECO:0000313" key="4">
    <source>
        <dbReference type="Proteomes" id="UP000199004"/>
    </source>
</evidence>
<keyword evidence="4" id="KW-1185">Reference proteome</keyword>
<evidence type="ECO:0000313" key="3">
    <source>
        <dbReference type="EMBL" id="SDN53543.1"/>
    </source>
</evidence>
<proteinExistence type="predicted"/>
<reference evidence="3 4" key="1">
    <citation type="submission" date="2016-10" db="EMBL/GenBank/DDBJ databases">
        <authorList>
            <person name="de Groot N.N."/>
        </authorList>
    </citation>
    <scope>NUCLEOTIDE SEQUENCE [LARGE SCALE GENOMIC DNA]</scope>
    <source>
        <strain evidence="3 4">CGMCC 1.11147</strain>
    </source>
</reference>
<organism evidence="3 4">
    <name type="scientific">Nocardioides szechwanensis</name>
    <dbReference type="NCBI Taxonomy" id="1005944"/>
    <lineage>
        <taxon>Bacteria</taxon>
        <taxon>Bacillati</taxon>
        <taxon>Actinomycetota</taxon>
        <taxon>Actinomycetes</taxon>
        <taxon>Propionibacteriales</taxon>
        <taxon>Nocardioidaceae</taxon>
        <taxon>Nocardioides</taxon>
    </lineage>
</organism>
<dbReference type="RefSeq" id="WP_091024932.1">
    <property type="nucleotide sequence ID" value="NZ_BKAE01000006.1"/>
</dbReference>
<evidence type="ECO:0008006" key="5">
    <source>
        <dbReference type="Google" id="ProtNLM"/>
    </source>
</evidence>
<dbReference type="Proteomes" id="UP000199004">
    <property type="component" value="Unassembled WGS sequence"/>
</dbReference>
<gene>
    <name evidence="3" type="ORF">SAMN05192576_2338</name>
</gene>
<name>A0A1H0C6P7_9ACTN</name>
<dbReference type="AlphaFoldDB" id="A0A1H0C6P7"/>
<dbReference type="OrthoDB" id="9802683at2"/>
<accession>A0A1H0C6P7</accession>
<sequence>MPTPSAAAFARAGTVALALALASATLTTAQAQSPEPGFQPGSASAASTPNGRTKSFHAPPAYSIATDGDITDLLRREGKLYVRGTFSKIGPFTGSGMPIDPATGARVVAPAIDGQISVSVADGAGGWYVAGDFETIDGHRYRGLAHIGADGLADPAFAPKVGGLVSALALDGDTLYAGGLFDEVNGKARTNLAAVSTATGELTAFVSSRPSRVTELLHADARLYVGTEKDLVAVDPATGARDAGFTAPVSGPIRALATVGPHLYVGGRGLVDLDTDTGVANASFQPTTTAFGKLDGRVHALLAVGGHLIAGGDFRRLGGLDGPLVALDPQDGSGDPGFAPAIGSTRRGAADSGVFDLATLGSDLWVAGLFTSAGGAPAQNLAAVDPLTGARNAKSLASLDGQVNTVEASGDGVYVGGQFFMAGWVPARGMAALDGDTLLPIAGFGGHRVSPRGSMVDGQRAIFIAETNFHGYDEDALEYGYRLYTPTRSKVRAVNPTTGAVIKRLGIDKVRNLTGIATLGDRYYVAQRLDNDVRFPRNRVTAYSQKTGRVVGGFMLPLRGYIAEMSSADGHLLFAGSFRRVRANGQRAHLALLKVRPRSGGVRQGFDPQTNGPIYDISRQGDDLYVAGIFDDAGYQNTPMKGLAKYTLVDGYPDLRKGWRAPAHRLSHHVGVEALGDVVHVTGGWAVQFLSEDDARPISDVFDGYDRQVSLAVREPDGIAYAGQVYLPLAGDSFYRLSYVSRTAS</sequence>
<feature type="signal peptide" evidence="2">
    <location>
        <begin position="1"/>
        <end position="31"/>
    </location>
</feature>
<feature type="compositionally biased region" description="Polar residues" evidence="1">
    <location>
        <begin position="41"/>
        <end position="53"/>
    </location>
</feature>
<feature type="chain" id="PRO_5011770523" description="Delta-60 repeat domain-containing protein" evidence="2">
    <location>
        <begin position="32"/>
        <end position="745"/>
    </location>
</feature>
<evidence type="ECO:0000256" key="1">
    <source>
        <dbReference type="SAM" id="MobiDB-lite"/>
    </source>
</evidence>
<dbReference type="SUPFAM" id="SSF50998">
    <property type="entry name" value="Quinoprotein alcohol dehydrogenase-like"/>
    <property type="match status" value="1"/>
</dbReference>
<feature type="region of interest" description="Disordered" evidence="1">
    <location>
        <begin position="31"/>
        <end position="60"/>
    </location>
</feature>
<keyword evidence="2" id="KW-0732">Signal</keyword>
<protein>
    <recommendedName>
        <fullName evidence="5">Delta-60 repeat domain-containing protein</fullName>
    </recommendedName>
</protein>
<dbReference type="Gene3D" id="2.130.10.10">
    <property type="entry name" value="YVTN repeat-like/Quinoprotein amine dehydrogenase"/>
    <property type="match status" value="1"/>
</dbReference>
<dbReference type="InterPro" id="IPR015943">
    <property type="entry name" value="WD40/YVTN_repeat-like_dom_sf"/>
</dbReference>
<dbReference type="STRING" id="1005944.SAMN05192576_2338"/>